<dbReference type="EMBL" id="CYKH01001766">
    <property type="protein sequence ID" value="CUG89732.1"/>
    <property type="molecule type" value="Genomic_DNA"/>
</dbReference>
<protein>
    <submittedName>
        <fullName evidence="2">Uncharacterized protein</fullName>
    </submittedName>
</protein>
<feature type="region of interest" description="Disordered" evidence="1">
    <location>
        <begin position="317"/>
        <end position="358"/>
    </location>
</feature>
<name>A0A0S4JHT8_BODSA</name>
<feature type="region of interest" description="Disordered" evidence="1">
    <location>
        <begin position="31"/>
        <end position="71"/>
    </location>
</feature>
<evidence type="ECO:0000256" key="1">
    <source>
        <dbReference type="SAM" id="MobiDB-lite"/>
    </source>
</evidence>
<dbReference type="OrthoDB" id="272172at2759"/>
<organism evidence="2 3">
    <name type="scientific">Bodo saltans</name>
    <name type="common">Flagellated protozoan</name>
    <dbReference type="NCBI Taxonomy" id="75058"/>
    <lineage>
        <taxon>Eukaryota</taxon>
        <taxon>Discoba</taxon>
        <taxon>Euglenozoa</taxon>
        <taxon>Kinetoplastea</taxon>
        <taxon>Metakinetoplastina</taxon>
        <taxon>Eubodonida</taxon>
        <taxon>Bodonidae</taxon>
        <taxon>Bodo</taxon>
    </lineage>
</organism>
<feature type="compositionally biased region" description="Basic residues" evidence="1">
    <location>
        <begin position="62"/>
        <end position="71"/>
    </location>
</feature>
<proteinExistence type="predicted"/>
<evidence type="ECO:0000313" key="2">
    <source>
        <dbReference type="EMBL" id="CUG89732.1"/>
    </source>
</evidence>
<feature type="compositionally biased region" description="Polar residues" evidence="1">
    <location>
        <begin position="321"/>
        <end position="347"/>
    </location>
</feature>
<dbReference type="Proteomes" id="UP000051952">
    <property type="component" value="Unassembled WGS sequence"/>
</dbReference>
<accession>A0A0S4JHT8</accession>
<reference evidence="3" key="1">
    <citation type="submission" date="2015-09" db="EMBL/GenBank/DDBJ databases">
        <authorList>
            <consortium name="Pathogen Informatics"/>
        </authorList>
    </citation>
    <scope>NUCLEOTIDE SEQUENCE [LARGE SCALE GENOMIC DNA]</scope>
    <source>
        <strain evidence="3">Lake Konstanz</strain>
    </source>
</reference>
<dbReference type="OMA" id="WIVLKGG"/>
<gene>
    <name evidence="2" type="ORF">BSAL_23130</name>
</gene>
<sequence>MSSGRRELIEDDKAVVNEIARLIHVVKTNEKQRKVIHRAAKKGADNVPSKGQGKSEKSSKAQLRKKVNKKRASANSGSIWIQFTPCLQQPIATGDDATKNAAFRLKRSQEKREAALTSAVAYYESALAQAREAGMAASNGQPMSSEGAQYLKEQFSVAKAMLNVGAVGLHRARTVSTLSGGSDDAAAFLSHLPEAISDSSYRECYEWAAQQITKERVAIKAPRPFVAEDEENGTVSSSADVVEEEELSVEEEARQLAHAYRFIVTDEEANQASRCIVKVKGPYGKKTTSAVTSQKVANSLKTNLSQMLRKEMTPLLKKTQDNVAATQNAPSPSRVPSNAKLSASVSKDTSKGQAKRRK</sequence>
<dbReference type="AlphaFoldDB" id="A0A0S4JHT8"/>
<dbReference type="VEuPathDB" id="TriTrypDB:BSAL_23130"/>
<keyword evidence="3" id="KW-1185">Reference proteome</keyword>
<evidence type="ECO:0000313" key="3">
    <source>
        <dbReference type="Proteomes" id="UP000051952"/>
    </source>
</evidence>